<protein>
    <submittedName>
        <fullName evidence="4">Uncharacterized protein</fullName>
    </submittedName>
</protein>
<evidence type="ECO:0000256" key="1">
    <source>
        <dbReference type="SAM" id="Coils"/>
    </source>
</evidence>
<feature type="transmembrane region" description="Helical" evidence="3">
    <location>
        <begin position="103"/>
        <end position="122"/>
    </location>
</feature>
<name>A0AA48I3P5_9FIRM</name>
<evidence type="ECO:0000256" key="3">
    <source>
        <dbReference type="SAM" id="Phobius"/>
    </source>
</evidence>
<keyword evidence="1" id="KW-0175">Coiled coil</keyword>
<keyword evidence="3" id="KW-1133">Transmembrane helix</keyword>
<organism evidence="4">
    <name type="scientific">Candidatus Improbicoccus pseudotrichonymphae</name>
    <dbReference type="NCBI Taxonomy" id="3033792"/>
    <lineage>
        <taxon>Bacteria</taxon>
        <taxon>Bacillati</taxon>
        <taxon>Bacillota</taxon>
        <taxon>Clostridia</taxon>
        <taxon>Candidatus Improbicoccus</taxon>
    </lineage>
</organism>
<sequence>MKKESNGIGENKNSKKISKNNKIISSVLVVIMCCQSFVGANPNSDNSGFVPYEGINNNLAADGSEEEDKEEKEKEKKEEEKEVKDIESKENNSSGLIRNSSNLIRNGLGCGLLSILFLAFFATDVIRDNLDGILFLAAAVSLWFYGTKNKDLKSKNEEIERLKKEFKEKDEELNEKNRRLKVNYFENNSKEYDFSELSFLDYFGWKAFTFALGKKTVVRKNEEDEGVTFFYSLDETFGDVSSILYGANDYLFAKVNEGRLPPFCYNFTHLLHQLSPQPQLSPQEVREEEIKTKVNEMDPYSQFVYRVITDENYVSGLTRKVLRKELCRLLSDCEPEFRLTSFYLILKNKSKEVIGNVLVSEELAELFIEQIKKKMGRKKMKAR</sequence>
<dbReference type="EMBL" id="AP027924">
    <property type="protein sequence ID" value="BED91524.1"/>
    <property type="molecule type" value="Genomic_DNA"/>
</dbReference>
<dbReference type="KEGG" id="ips:CfP315_0012"/>
<dbReference type="Proteomes" id="UP001337580">
    <property type="component" value="Chromosome"/>
</dbReference>
<feature type="region of interest" description="Disordered" evidence="2">
    <location>
        <begin position="57"/>
        <end position="93"/>
    </location>
</feature>
<evidence type="ECO:0000313" key="4">
    <source>
        <dbReference type="EMBL" id="BED91524.1"/>
    </source>
</evidence>
<keyword evidence="3" id="KW-0812">Transmembrane</keyword>
<dbReference type="AlphaFoldDB" id="A0AA48I3P5"/>
<gene>
    <name evidence="4" type="ORF">CfP315_0012</name>
</gene>
<feature type="coiled-coil region" evidence="1">
    <location>
        <begin position="145"/>
        <end position="183"/>
    </location>
</feature>
<evidence type="ECO:0000256" key="2">
    <source>
        <dbReference type="SAM" id="MobiDB-lite"/>
    </source>
</evidence>
<keyword evidence="3" id="KW-0472">Membrane</keyword>
<feature type="transmembrane region" description="Helical" evidence="3">
    <location>
        <begin position="129"/>
        <end position="146"/>
    </location>
</feature>
<accession>A0AA48I3P5</accession>
<feature type="compositionally biased region" description="Basic and acidic residues" evidence="2">
    <location>
        <begin position="71"/>
        <end position="90"/>
    </location>
</feature>
<reference evidence="4" key="1">
    <citation type="journal article" date="2023" name="ISME J.">
        <title>Emergence of putative energy parasites within Clostridia revealed by genome analysis of a novel endosymbiotic clade.</title>
        <authorList>
            <person name="Takahashi K."/>
            <person name="Kuwahara H."/>
            <person name="Horikawa Y."/>
            <person name="Izawa K."/>
            <person name="Kato D."/>
            <person name="Inagaki T."/>
            <person name="Yuki M."/>
            <person name="Ohkuma M."/>
            <person name="Hongoh Y."/>
        </authorList>
    </citation>
    <scope>NUCLEOTIDE SEQUENCE</scope>
    <source>
        <strain evidence="4">CfP3-15</strain>
    </source>
</reference>
<proteinExistence type="predicted"/>